<evidence type="ECO:0000256" key="2">
    <source>
        <dbReference type="ARBA" id="ARBA00022692"/>
    </source>
</evidence>
<protein>
    <recommendedName>
        <fullName evidence="7">DoxX family protein</fullName>
    </recommendedName>
</protein>
<dbReference type="EMBL" id="MN740853">
    <property type="protein sequence ID" value="QHU15215.1"/>
    <property type="molecule type" value="Genomic_DNA"/>
</dbReference>
<keyword evidence="3 5" id="KW-1133">Transmembrane helix</keyword>
<evidence type="ECO:0000256" key="3">
    <source>
        <dbReference type="ARBA" id="ARBA00022989"/>
    </source>
</evidence>
<feature type="transmembrane region" description="Helical" evidence="5">
    <location>
        <begin position="75"/>
        <end position="97"/>
    </location>
</feature>
<organism evidence="6">
    <name type="scientific">viral metagenome</name>
    <dbReference type="NCBI Taxonomy" id="1070528"/>
    <lineage>
        <taxon>unclassified sequences</taxon>
        <taxon>metagenomes</taxon>
        <taxon>organismal metagenomes</taxon>
    </lineage>
</organism>
<evidence type="ECO:0000313" key="6">
    <source>
        <dbReference type="EMBL" id="QHU15215.1"/>
    </source>
</evidence>
<dbReference type="AlphaFoldDB" id="A0A6C0KB23"/>
<reference evidence="6" key="1">
    <citation type="journal article" date="2020" name="Nature">
        <title>Giant virus diversity and host interactions through global metagenomics.</title>
        <authorList>
            <person name="Schulz F."/>
            <person name="Roux S."/>
            <person name="Paez-Espino D."/>
            <person name="Jungbluth S."/>
            <person name="Walsh D.A."/>
            <person name="Denef V.J."/>
            <person name="McMahon K.D."/>
            <person name="Konstantinidis K.T."/>
            <person name="Eloe-Fadrosh E.A."/>
            <person name="Kyrpides N.C."/>
            <person name="Woyke T."/>
        </authorList>
    </citation>
    <scope>NUCLEOTIDE SEQUENCE</scope>
    <source>
        <strain evidence="6">GVMAG-S-1102244-55</strain>
    </source>
</reference>
<evidence type="ECO:0000256" key="5">
    <source>
        <dbReference type="SAM" id="Phobius"/>
    </source>
</evidence>
<evidence type="ECO:0008006" key="7">
    <source>
        <dbReference type="Google" id="ProtNLM"/>
    </source>
</evidence>
<keyword evidence="2 5" id="KW-0812">Transmembrane</keyword>
<dbReference type="Pfam" id="PF07681">
    <property type="entry name" value="DoxX"/>
    <property type="match status" value="1"/>
</dbReference>
<keyword evidence="4 5" id="KW-0472">Membrane</keyword>
<evidence type="ECO:0000256" key="4">
    <source>
        <dbReference type="ARBA" id="ARBA00023136"/>
    </source>
</evidence>
<dbReference type="GO" id="GO:0016020">
    <property type="term" value="C:membrane"/>
    <property type="evidence" value="ECO:0007669"/>
    <property type="project" value="UniProtKB-SubCell"/>
</dbReference>
<sequence>MYFVYAFMILLMYFLAGINKARNFSGTVAGFKNMFFMKKLPNLFYQLAIFLVIVLEILAPLIILYSLQTDMYNDLAYFSSVGLAGFTILATIIYHFPPTGGEYYAFMKNLTATGSLMLLSTLF</sequence>
<feature type="transmembrane region" description="Helical" evidence="5">
    <location>
        <begin position="44"/>
        <end position="63"/>
    </location>
</feature>
<evidence type="ECO:0000256" key="1">
    <source>
        <dbReference type="ARBA" id="ARBA00004141"/>
    </source>
</evidence>
<dbReference type="InterPro" id="IPR032808">
    <property type="entry name" value="DoxX"/>
</dbReference>
<name>A0A6C0KB23_9ZZZZ</name>
<proteinExistence type="predicted"/>
<comment type="subcellular location">
    <subcellularLocation>
        <location evidence="1">Membrane</location>
        <topology evidence="1">Multi-pass membrane protein</topology>
    </subcellularLocation>
</comment>
<accession>A0A6C0KB23</accession>